<sequence length="63" mass="7094">MLALGVDTGVDHLLQKAYPQHAHLLQRQLKGSNRSIPELGEVTVVEADHSYLVRNMDVHFLEC</sequence>
<proteinExistence type="predicted"/>
<gene>
    <name evidence="1" type="ORF">SDC9_65352</name>
</gene>
<dbReference type="AlphaFoldDB" id="A0A644XY14"/>
<comment type="caution">
    <text evidence="1">The sequence shown here is derived from an EMBL/GenBank/DDBJ whole genome shotgun (WGS) entry which is preliminary data.</text>
</comment>
<protein>
    <submittedName>
        <fullName evidence="1">Uncharacterized protein</fullName>
    </submittedName>
</protein>
<evidence type="ECO:0000313" key="1">
    <source>
        <dbReference type="EMBL" id="MPM18934.1"/>
    </source>
</evidence>
<dbReference type="EMBL" id="VSSQ01003079">
    <property type="protein sequence ID" value="MPM18934.1"/>
    <property type="molecule type" value="Genomic_DNA"/>
</dbReference>
<name>A0A644XY14_9ZZZZ</name>
<reference evidence="1" key="1">
    <citation type="submission" date="2019-08" db="EMBL/GenBank/DDBJ databases">
        <authorList>
            <person name="Kucharzyk K."/>
            <person name="Murdoch R.W."/>
            <person name="Higgins S."/>
            <person name="Loffler F."/>
        </authorList>
    </citation>
    <scope>NUCLEOTIDE SEQUENCE</scope>
</reference>
<accession>A0A644XY14</accession>
<organism evidence="1">
    <name type="scientific">bioreactor metagenome</name>
    <dbReference type="NCBI Taxonomy" id="1076179"/>
    <lineage>
        <taxon>unclassified sequences</taxon>
        <taxon>metagenomes</taxon>
        <taxon>ecological metagenomes</taxon>
    </lineage>
</organism>